<feature type="compositionally biased region" description="Polar residues" evidence="6">
    <location>
        <begin position="877"/>
        <end position="889"/>
    </location>
</feature>
<evidence type="ECO:0000256" key="3">
    <source>
        <dbReference type="ARBA" id="ARBA00022692"/>
    </source>
</evidence>
<evidence type="ECO:0000256" key="6">
    <source>
        <dbReference type="SAM" id="MobiDB-lite"/>
    </source>
</evidence>
<feature type="transmembrane region" description="Helical" evidence="7">
    <location>
        <begin position="846"/>
        <end position="864"/>
    </location>
</feature>
<dbReference type="Gene3D" id="1.20.1250.20">
    <property type="entry name" value="MFS general substrate transporter like domains"/>
    <property type="match status" value="2"/>
</dbReference>
<dbReference type="eggNOG" id="KOG1237">
    <property type="taxonomic scope" value="Eukaryota"/>
</dbReference>
<dbReference type="KEGG" id="sre:PTSG_06566"/>
<evidence type="ECO:0000313" key="8">
    <source>
        <dbReference type="EMBL" id="EGD75491.1"/>
    </source>
</evidence>
<evidence type="ECO:0000256" key="4">
    <source>
        <dbReference type="ARBA" id="ARBA00022989"/>
    </source>
</evidence>
<keyword evidence="9" id="KW-1185">Reference proteome</keyword>
<feature type="transmembrane region" description="Helical" evidence="7">
    <location>
        <begin position="216"/>
        <end position="238"/>
    </location>
</feature>
<feature type="transmembrane region" description="Helical" evidence="7">
    <location>
        <begin position="152"/>
        <end position="174"/>
    </location>
</feature>
<feature type="transmembrane region" description="Helical" evidence="7">
    <location>
        <begin position="475"/>
        <end position="495"/>
    </location>
</feature>
<evidence type="ECO:0000256" key="1">
    <source>
        <dbReference type="ARBA" id="ARBA00004141"/>
    </source>
</evidence>
<feature type="region of interest" description="Disordered" evidence="6">
    <location>
        <begin position="877"/>
        <end position="906"/>
    </location>
</feature>
<sequence length="906" mass="97260">MMSEDGGKEAEVFEVAESGGGAGNGSDDGLGLKRGFSSTTTKGSAYHNGGTGLVDNGGFDSDEDDDDVAAAELVCCGRFPKSVPFLIGQEFCERFSYYGLRAILVLYFTNFFGFSDTRATVLYHVFIMLSYLTTVFGGILADSSLGKFRTILYLSCVYFAGNTVMAVTAIPSVAGDPPNWAGAMIGLLLIAIGTGGIKPCVSAFGGDQFGSSQQHLLQTFFAAFYFSINAGSTLSMIITPKLRADVHCYGNDECYPVAFGLPAVLMAIATAVFVFGRSMYRIDIPERNVILEFAKVLKVGFMHKFFPASARRAAAVSAVSSASSSSPSTRSPSPPPLPTTAAAAVGALSPPSASSTSAAAAAAASMRPRAAQHWLDPARDRFGDAFVNDVRQALSVFVVFIPAPLFWTLFDQQGSRWTLQAEQMRMFDMGPLGRFRPDQMQAANAILVLMLIPVFERFVYPALKRLRIPHSPLQRMISGMVLCGVAFVVSGLLQVRIDAAKPDLSIHHGFSNLRIVNFAGTDVSAFITGDLSVSTTTAATSNTRIARSDYHVGHVYGRSERGDVLFGGKRMLDNETLADGTATRYTRVPATGADVRVVVPGFPAYTIINLTLSEAARHSVHVFVDSGSGALAHVLTADHSVRSWVNPNDEDGRATTAAEDSARIKFVNLTPLDIQITREKSSEGNKQQQQQQHGHHGEVVAKALAARNATTYSQGVFDSGRLTFQIRQVGANGTVVANLTSSRVTAEDGADYTVAVRWNGTHASTTRVTDVPGNSVSVLLQLPQYVVMSCGEILFSITGLEFAFSEAPGSMKAVVQAAWQLTVAIGSLIVIIVAESSFFSRQRDEFFFFAGVMGVVCLIFVYIAQSYRYRNPLYRDTTSTKGSAQQDTTPLIDREDSEDAASTSFA</sequence>
<dbReference type="GeneID" id="16072508"/>
<dbReference type="OrthoDB" id="8904098at2759"/>
<dbReference type="SUPFAM" id="SSF103473">
    <property type="entry name" value="MFS general substrate transporter"/>
    <property type="match status" value="1"/>
</dbReference>
<keyword evidence="5 7" id="KW-0472">Membrane</keyword>
<dbReference type="OMA" id="AFKGWRK"/>
<dbReference type="RefSeq" id="XP_004991948.1">
    <property type="nucleotide sequence ID" value="XM_004991891.1"/>
</dbReference>
<feature type="transmembrane region" description="Helical" evidence="7">
    <location>
        <begin position="121"/>
        <end position="140"/>
    </location>
</feature>
<gene>
    <name evidence="8" type="ORF">PTSG_06566</name>
</gene>
<organism evidence="9">
    <name type="scientific">Salpingoeca rosetta (strain ATCC 50818 / BSB-021)</name>
    <dbReference type="NCBI Taxonomy" id="946362"/>
    <lineage>
        <taxon>Eukaryota</taxon>
        <taxon>Choanoflagellata</taxon>
        <taxon>Craspedida</taxon>
        <taxon>Salpingoecidae</taxon>
        <taxon>Salpingoeca</taxon>
    </lineage>
</organism>
<feature type="transmembrane region" description="Helical" evidence="7">
    <location>
        <begin position="393"/>
        <end position="410"/>
    </location>
</feature>
<dbReference type="GO" id="GO:0022857">
    <property type="term" value="F:transmembrane transporter activity"/>
    <property type="evidence" value="ECO:0007669"/>
    <property type="project" value="InterPro"/>
</dbReference>
<proteinExistence type="inferred from homology"/>
<accession>F2UG63</accession>
<comment type="similarity">
    <text evidence="2">Belongs to the major facilitator superfamily. Proton-dependent oligopeptide transporter (POT/PTR) (TC 2.A.17) family.</text>
</comment>
<feature type="transmembrane region" description="Helical" evidence="7">
    <location>
        <begin position="180"/>
        <end position="204"/>
    </location>
</feature>
<evidence type="ECO:0000256" key="7">
    <source>
        <dbReference type="SAM" id="Phobius"/>
    </source>
</evidence>
<protein>
    <submittedName>
        <fullName evidence="8">Oligopeptide transporter</fullName>
    </submittedName>
</protein>
<feature type="transmembrane region" description="Helical" evidence="7">
    <location>
        <begin position="817"/>
        <end position="834"/>
    </location>
</feature>
<evidence type="ECO:0000256" key="2">
    <source>
        <dbReference type="ARBA" id="ARBA00005982"/>
    </source>
</evidence>
<dbReference type="FunCoup" id="F2UG63">
    <property type="interactions" value="57"/>
</dbReference>
<evidence type="ECO:0000256" key="5">
    <source>
        <dbReference type="ARBA" id="ARBA00023136"/>
    </source>
</evidence>
<dbReference type="InParanoid" id="F2UG63"/>
<dbReference type="Pfam" id="PF00854">
    <property type="entry name" value="PTR2"/>
    <property type="match status" value="2"/>
</dbReference>
<dbReference type="Proteomes" id="UP000007799">
    <property type="component" value="Unassembled WGS sequence"/>
</dbReference>
<dbReference type="EMBL" id="GL832972">
    <property type="protein sequence ID" value="EGD75491.1"/>
    <property type="molecule type" value="Genomic_DNA"/>
</dbReference>
<keyword evidence="4 7" id="KW-1133">Transmembrane helix</keyword>
<name>F2UG63_SALR5</name>
<evidence type="ECO:0000313" key="9">
    <source>
        <dbReference type="Proteomes" id="UP000007799"/>
    </source>
</evidence>
<reference evidence="8" key="1">
    <citation type="submission" date="2009-08" db="EMBL/GenBank/DDBJ databases">
        <title>Annotation of Salpingoeca rosetta.</title>
        <authorList>
            <consortium name="The Broad Institute Genome Sequencing Platform"/>
            <person name="Russ C."/>
            <person name="Cuomo C."/>
            <person name="Burger G."/>
            <person name="Gray M.W."/>
            <person name="Holland P.W.H."/>
            <person name="King N."/>
            <person name="Lang F.B.F."/>
            <person name="Roger A.J."/>
            <person name="Ruiz-Trillo I."/>
            <person name="Young S.K."/>
            <person name="Zeng Q."/>
            <person name="Gargeya S."/>
            <person name="Alvarado L."/>
            <person name="Berlin A."/>
            <person name="Chapman S.B."/>
            <person name="Chen Z."/>
            <person name="Freedman E."/>
            <person name="Gellesch M."/>
            <person name="Goldberg J."/>
            <person name="Griggs A."/>
            <person name="Gujja S."/>
            <person name="Heilman E."/>
            <person name="Heiman D."/>
            <person name="Howarth C."/>
            <person name="Mehta T."/>
            <person name="Neiman D."/>
            <person name="Pearson M."/>
            <person name="Roberts A."/>
            <person name="Saif S."/>
            <person name="Shea T."/>
            <person name="Shenoy N."/>
            <person name="Sisk P."/>
            <person name="Stolte C."/>
            <person name="Sykes S."/>
            <person name="White J."/>
            <person name="Yandava C."/>
            <person name="Haas B."/>
            <person name="Nusbaum C."/>
            <person name="Birren B."/>
        </authorList>
    </citation>
    <scope>NUCLEOTIDE SEQUENCE [LARGE SCALE GENOMIC DNA]</scope>
    <source>
        <strain evidence="8">ATCC 50818</strain>
    </source>
</reference>
<dbReference type="GO" id="GO:0016020">
    <property type="term" value="C:membrane"/>
    <property type="evidence" value="ECO:0007669"/>
    <property type="project" value="UniProtKB-SubCell"/>
</dbReference>
<feature type="transmembrane region" description="Helical" evidence="7">
    <location>
        <begin position="442"/>
        <end position="463"/>
    </location>
</feature>
<keyword evidence="3 7" id="KW-0812">Transmembrane</keyword>
<feature type="transmembrane region" description="Helical" evidence="7">
    <location>
        <begin position="95"/>
        <end position="115"/>
    </location>
</feature>
<dbReference type="AlphaFoldDB" id="F2UG63"/>
<dbReference type="InterPro" id="IPR036259">
    <property type="entry name" value="MFS_trans_sf"/>
</dbReference>
<feature type="transmembrane region" description="Helical" evidence="7">
    <location>
        <begin position="258"/>
        <end position="276"/>
    </location>
</feature>
<dbReference type="InterPro" id="IPR000109">
    <property type="entry name" value="POT_fam"/>
</dbReference>
<comment type="subcellular location">
    <subcellularLocation>
        <location evidence="1">Membrane</location>
        <topology evidence="1">Multi-pass membrane protein</topology>
    </subcellularLocation>
</comment>
<dbReference type="PANTHER" id="PTHR11654">
    <property type="entry name" value="OLIGOPEPTIDE TRANSPORTER-RELATED"/>
    <property type="match status" value="1"/>
</dbReference>
<dbReference type="STRING" id="946362.F2UG63"/>